<gene>
    <name evidence="2" type="ORF">ORQ98_27985</name>
</gene>
<keyword evidence="3" id="KW-1185">Reference proteome</keyword>
<comment type="caution">
    <text evidence="2">The sequence shown here is derived from an EMBL/GenBank/DDBJ whole genome shotgun (WGS) entry which is preliminary data.</text>
</comment>
<dbReference type="PANTHER" id="PTHR46889">
    <property type="entry name" value="TRANSPOSASE INSF FOR INSERTION SEQUENCE IS3B-RELATED"/>
    <property type="match status" value="1"/>
</dbReference>
<dbReference type="RefSeq" id="WP_274692113.1">
    <property type="nucleotide sequence ID" value="NZ_JAPMOU010000087.1"/>
</dbReference>
<dbReference type="Pfam" id="PF13333">
    <property type="entry name" value="rve_2"/>
    <property type="match status" value="1"/>
</dbReference>
<dbReference type="PROSITE" id="PS50994">
    <property type="entry name" value="INTEGRASE"/>
    <property type="match status" value="1"/>
</dbReference>
<dbReference type="Proteomes" id="UP001528823">
    <property type="component" value="Unassembled WGS sequence"/>
</dbReference>
<accession>A0ABT5UHW8</accession>
<name>A0ABT5UHW8_9GAMM</name>
<reference evidence="2 3" key="1">
    <citation type="submission" date="2022-11" db="EMBL/GenBank/DDBJ databases">
        <title>Spartinivicinus poritis sp. nov., isolated from scleractinian coral Porites lutea.</title>
        <authorList>
            <person name="Zhang G."/>
            <person name="Cai L."/>
            <person name="Wei Q."/>
        </authorList>
    </citation>
    <scope>NUCLEOTIDE SEQUENCE [LARGE SCALE GENOMIC DNA]</scope>
    <source>
        <strain evidence="2 3">A2-2</strain>
    </source>
</reference>
<dbReference type="Gene3D" id="3.30.420.10">
    <property type="entry name" value="Ribonuclease H-like superfamily/Ribonuclease H"/>
    <property type="match status" value="1"/>
</dbReference>
<dbReference type="NCBIfam" id="NF033516">
    <property type="entry name" value="transpos_IS3"/>
    <property type="match status" value="1"/>
</dbReference>
<dbReference type="InterPro" id="IPR050900">
    <property type="entry name" value="Transposase_IS3/IS150/IS904"/>
</dbReference>
<feature type="non-terminal residue" evidence="2">
    <location>
        <position position="1"/>
    </location>
</feature>
<evidence type="ECO:0000259" key="1">
    <source>
        <dbReference type="PROSITE" id="PS50994"/>
    </source>
</evidence>
<organism evidence="2 3">
    <name type="scientific">Spartinivicinus poritis</name>
    <dbReference type="NCBI Taxonomy" id="2994640"/>
    <lineage>
        <taxon>Bacteria</taxon>
        <taxon>Pseudomonadati</taxon>
        <taxon>Pseudomonadota</taxon>
        <taxon>Gammaproteobacteria</taxon>
        <taxon>Oceanospirillales</taxon>
        <taxon>Zooshikellaceae</taxon>
        <taxon>Spartinivicinus</taxon>
    </lineage>
</organism>
<feature type="domain" description="Integrase catalytic" evidence="1">
    <location>
        <begin position="14"/>
        <end position="191"/>
    </location>
</feature>
<dbReference type="InterPro" id="IPR048020">
    <property type="entry name" value="Transpos_IS3"/>
</dbReference>
<protein>
    <submittedName>
        <fullName evidence="2">IS3 family transposase</fullName>
    </submittedName>
</protein>
<proteinExistence type="predicted"/>
<dbReference type="PANTHER" id="PTHR46889:SF4">
    <property type="entry name" value="TRANSPOSASE INSO FOR INSERTION SEQUENCE ELEMENT IS911B-RELATED"/>
    <property type="match status" value="1"/>
</dbReference>
<sequence length="196" mass="23474">VKIKAKYKITTDSKHEQPIADNILDRQFNVSAANKVWTTDITYVWTNQGWLYLAIVVDLYSRQIIGWSVQDHMRTQLCLDALTMAWQRRLPAHGIIHHSDRGSQYASEEYRNQLKRYNMTQSMSRKGNCWDNSPTERVFRTLKSEWLHRFRFQTKHEARQAIWDYITYYNSERKHSALNYQTPMEFERAHQLKKAS</sequence>
<dbReference type="Pfam" id="PF00665">
    <property type="entry name" value="rve"/>
    <property type="match status" value="1"/>
</dbReference>
<evidence type="ECO:0000313" key="3">
    <source>
        <dbReference type="Proteomes" id="UP001528823"/>
    </source>
</evidence>
<dbReference type="InterPro" id="IPR036397">
    <property type="entry name" value="RNaseH_sf"/>
</dbReference>
<dbReference type="InterPro" id="IPR012337">
    <property type="entry name" value="RNaseH-like_sf"/>
</dbReference>
<dbReference type="EMBL" id="JAPMOU010000087">
    <property type="protein sequence ID" value="MDE1465810.1"/>
    <property type="molecule type" value="Genomic_DNA"/>
</dbReference>
<evidence type="ECO:0000313" key="2">
    <source>
        <dbReference type="EMBL" id="MDE1465810.1"/>
    </source>
</evidence>
<dbReference type="SUPFAM" id="SSF53098">
    <property type="entry name" value="Ribonuclease H-like"/>
    <property type="match status" value="1"/>
</dbReference>
<dbReference type="InterPro" id="IPR001584">
    <property type="entry name" value="Integrase_cat-core"/>
</dbReference>